<dbReference type="Proteomes" id="UP000030700">
    <property type="component" value="Unassembled WGS sequence"/>
</dbReference>
<feature type="binding site" evidence="7">
    <location>
        <position position="143"/>
    </location>
    <ligand>
        <name>Zn(2+)</name>
        <dbReference type="ChEBI" id="CHEBI:29105"/>
    </ligand>
</feature>
<feature type="binding site" evidence="7">
    <location>
        <position position="106"/>
    </location>
    <ligand>
        <name>Zn(2+)</name>
        <dbReference type="ChEBI" id="CHEBI:29105"/>
    </ligand>
</feature>
<evidence type="ECO:0000256" key="1">
    <source>
        <dbReference type="ARBA" id="ARBA00007957"/>
    </source>
</evidence>
<dbReference type="EMBL" id="DF820459">
    <property type="protein sequence ID" value="GAK52691.1"/>
    <property type="molecule type" value="Genomic_DNA"/>
</dbReference>
<dbReference type="PANTHER" id="PTHR33202">
    <property type="entry name" value="ZINC UPTAKE REGULATION PROTEIN"/>
    <property type="match status" value="1"/>
</dbReference>
<dbReference type="AlphaFoldDB" id="A0A0S6W3Q6"/>
<dbReference type="SUPFAM" id="SSF46785">
    <property type="entry name" value="Winged helix' DNA-binding domain"/>
    <property type="match status" value="1"/>
</dbReference>
<feature type="binding site" evidence="7">
    <location>
        <position position="146"/>
    </location>
    <ligand>
        <name>Zn(2+)</name>
        <dbReference type="ChEBI" id="CHEBI:29105"/>
    </ligand>
</feature>
<sequence length="162" mass="18884">MEEIAEKSKEKKLGRFKELCKQRSIKLTPQRLIIYEALLNNNDHPSTDMIYQQVRQAFPTISFDTVNRTLLTFYDMGLAGVVEGSGNPKRFDGNLKKHHHFQCLQCRRIVDVYNEQYDAIPIPQELRERYHILNLTVHLEGICDQCKADGEQQEESECQSLL</sequence>
<dbReference type="GO" id="GO:0000976">
    <property type="term" value="F:transcription cis-regulatory region binding"/>
    <property type="evidence" value="ECO:0007669"/>
    <property type="project" value="TreeGrafter"/>
</dbReference>
<evidence type="ECO:0000256" key="7">
    <source>
        <dbReference type="PIRSR" id="PIRSR602481-1"/>
    </source>
</evidence>
<evidence type="ECO:0000256" key="2">
    <source>
        <dbReference type="ARBA" id="ARBA00022491"/>
    </source>
</evidence>
<evidence type="ECO:0000313" key="8">
    <source>
        <dbReference type="EMBL" id="GAK52691.1"/>
    </source>
</evidence>
<proteinExistence type="inferred from homology"/>
<dbReference type="InterPro" id="IPR036388">
    <property type="entry name" value="WH-like_DNA-bd_sf"/>
</dbReference>
<dbReference type="PANTHER" id="PTHR33202:SF7">
    <property type="entry name" value="FERRIC UPTAKE REGULATION PROTEIN"/>
    <property type="match status" value="1"/>
</dbReference>
<dbReference type="Gene3D" id="1.10.10.10">
    <property type="entry name" value="Winged helix-like DNA-binding domain superfamily/Winged helix DNA-binding domain"/>
    <property type="match status" value="1"/>
</dbReference>
<gene>
    <name evidence="8" type="ORF">U14_03946</name>
</gene>
<evidence type="ECO:0000256" key="3">
    <source>
        <dbReference type="ARBA" id="ARBA00022833"/>
    </source>
</evidence>
<dbReference type="GO" id="GO:0045892">
    <property type="term" value="P:negative regulation of DNA-templated transcription"/>
    <property type="evidence" value="ECO:0007669"/>
    <property type="project" value="TreeGrafter"/>
</dbReference>
<feature type="binding site" evidence="7">
    <location>
        <position position="103"/>
    </location>
    <ligand>
        <name>Zn(2+)</name>
        <dbReference type="ChEBI" id="CHEBI:29105"/>
    </ligand>
</feature>
<keyword evidence="7" id="KW-0479">Metal-binding</keyword>
<organism evidence="8">
    <name type="scientific">Candidatus Moduliflexus flocculans</name>
    <dbReference type="NCBI Taxonomy" id="1499966"/>
    <lineage>
        <taxon>Bacteria</taxon>
        <taxon>Candidatus Moduliflexota</taxon>
        <taxon>Candidatus Moduliflexia</taxon>
        <taxon>Candidatus Moduliflexales</taxon>
        <taxon>Candidatus Moduliflexaceae</taxon>
    </lineage>
</organism>
<dbReference type="Gene3D" id="3.30.1490.190">
    <property type="match status" value="1"/>
</dbReference>
<comment type="similarity">
    <text evidence="1">Belongs to the Fur family.</text>
</comment>
<name>A0A0S6W3Q6_9BACT</name>
<keyword evidence="4" id="KW-0805">Transcription regulation</keyword>
<dbReference type="InterPro" id="IPR036390">
    <property type="entry name" value="WH_DNA-bd_sf"/>
</dbReference>
<dbReference type="GO" id="GO:0008270">
    <property type="term" value="F:zinc ion binding"/>
    <property type="evidence" value="ECO:0007669"/>
    <property type="project" value="TreeGrafter"/>
</dbReference>
<dbReference type="HOGENOM" id="CLU_096072_4_2_0"/>
<keyword evidence="3 7" id="KW-0862">Zinc</keyword>
<evidence type="ECO:0000256" key="4">
    <source>
        <dbReference type="ARBA" id="ARBA00023015"/>
    </source>
</evidence>
<evidence type="ECO:0000256" key="5">
    <source>
        <dbReference type="ARBA" id="ARBA00023125"/>
    </source>
</evidence>
<evidence type="ECO:0000313" key="9">
    <source>
        <dbReference type="Proteomes" id="UP000030700"/>
    </source>
</evidence>
<dbReference type="InterPro" id="IPR002481">
    <property type="entry name" value="FUR"/>
</dbReference>
<accession>A0A0S6W3Q6</accession>
<keyword evidence="5" id="KW-0238">DNA-binding</keyword>
<keyword evidence="2" id="KW-0678">Repressor</keyword>
<dbReference type="CDD" id="cd07153">
    <property type="entry name" value="Fur_like"/>
    <property type="match status" value="1"/>
</dbReference>
<dbReference type="GO" id="GO:0003700">
    <property type="term" value="F:DNA-binding transcription factor activity"/>
    <property type="evidence" value="ECO:0007669"/>
    <property type="project" value="InterPro"/>
</dbReference>
<keyword evidence="6" id="KW-0804">Transcription</keyword>
<comment type="cofactor">
    <cofactor evidence="7">
        <name>Zn(2+)</name>
        <dbReference type="ChEBI" id="CHEBI:29105"/>
    </cofactor>
    <text evidence="7">Binds 1 zinc ion per subunit.</text>
</comment>
<evidence type="ECO:0000256" key="6">
    <source>
        <dbReference type="ARBA" id="ARBA00023163"/>
    </source>
</evidence>
<dbReference type="InterPro" id="IPR043135">
    <property type="entry name" value="Fur_C"/>
</dbReference>
<keyword evidence="9" id="KW-1185">Reference proteome</keyword>
<dbReference type="GO" id="GO:1900376">
    <property type="term" value="P:regulation of secondary metabolite biosynthetic process"/>
    <property type="evidence" value="ECO:0007669"/>
    <property type="project" value="TreeGrafter"/>
</dbReference>
<dbReference type="Pfam" id="PF01475">
    <property type="entry name" value="FUR"/>
    <property type="match status" value="1"/>
</dbReference>
<dbReference type="STRING" id="1499966.U14_03946"/>
<reference evidence="8" key="1">
    <citation type="journal article" date="2015" name="PeerJ">
        <title>First genomic representation of candidate bacterial phylum KSB3 points to enhanced environmental sensing as a trigger of wastewater bulking.</title>
        <authorList>
            <person name="Sekiguchi Y."/>
            <person name="Ohashi A."/>
            <person name="Parks D.H."/>
            <person name="Yamauchi T."/>
            <person name="Tyson G.W."/>
            <person name="Hugenholtz P."/>
        </authorList>
    </citation>
    <scope>NUCLEOTIDE SEQUENCE [LARGE SCALE GENOMIC DNA]</scope>
</reference>
<protein>
    <submittedName>
        <fullName evidence="8">Putative ferric uptake regulator, FUR family</fullName>
    </submittedName>
</protein>